<dbReference type="EMBL" id="BRZM01000480">
    <property type="protein sequence ID" value="GLD70987.1"/>
    <property type="molecule type" value="Genomic_DNA"/>
</dbReference>
<sequence length="198" mass="21866">MAGQVEEEAGPSGLQQQVAAERERKEEDRGGTPGSMSLILPESIEKYLKGYLSFMEGVCPSQKHLEKAFSVVNHIKSFLFYMAMGRKDLHSWLILDNKDKIEKWAGELMSSGKATTDAKIYLRDVYQFVNHMKAIPPRLCCLSQAQLMGVVRTVCAALAHIAKQAVEKVFEKVTSLSPAQASTSSAATAPTWTLKTSR</sequence>
<dbReference type="Proteomes" id="UP001279410">
    <property type="component" value="Unassembled WGS sequence"/>
</dbReference>
<name>A0AAD3NFM0_LATJO</name>
<evidence type="ECO:0000313" key="3">
    <source>
        <dbReference type="Proteomes" id="UP001279410"/>
    </source>
</evidence>
<keyword evidence="3" id="KW-1185">Reference proteome</keyword>
<evidence type="ECO:0000256" key="1">
    <source>
        <dbReference type="SAM" id="MobiDB-lite"/>
    </source>
</evidence>
<feature type="compositionally biased region" description="Basic and acidic residues" evidence="1">
    <location>
        <begin position="20"/>
        <end position="30"/>
    </location>
</feature>
<dbReference type="AlphaFoldDB" id="A0AAD3NFM0"/>
<reference evidence="2" key="1">
    <citation type="submission" date="2022-08" db="EMBL/GenBank/DDBJ databases">
        <title>Genome sequencing of akame (Lates japonicus).</title>
        <authorList>
            <person name="Hashiguchi Y."/>
            <person name="Takahashi H."/>
        </authorList>
    </citation>
    <scope>NUCLEOTIDE SEQUENCE</scope>
    <source>
        <strain evidence="2">Kochi</strain>
    </source>
</reference>
<comment type="caution">
    <text evidence="2">The sequence shown here is derived from an EMBL/GenBank/DDBJ whole genome shotgun (WGS) entry which is preliminary data.</text>
</comment>
<accession>A0AAD3NFM0</accession>
<gene>
    <name evidence="2" type="ORF">AKAME5_002230700</name>
</gene>
<organism evidence="2 3">
    <name type="scientific">Lates japonicus</name>
    <name type="common">Japanese lates</name>
    <dbReference type="NCBI Taxonomy" id="270547"/>
    <lineage>
        <taxon>Eukaryota</taxon>
        <taxon>Metazoa</taxon>
        <taxon>Chordata</taxon>
        <taxon>Craniata</taxon>
        <taxon>Vertebrata</taxon>
        <taxon>Euteleostomi</taxon>
        <taxon>Actinopterygii</taxon>
        <taxon>Neopterygii</taxon>
        <taxon>Teleostei</taxon>
        <taxon>Neoteleostei</taxon>
        <taxon>Acanthomorphata</taxon>
        <taxon>Carangaria</taxon>
        <taxon>Carangaria incertae sedis</taxon>
        <taxon>Centropomidae</taxon>
        <taxon>Lates</taxon>
    </lineage>
</organism>
<proteinExistence type="predicted"/>
<evidence type="ECO:0000313" key="2">
    <source>
        <dbReference type="EMBL" id="GLD70987.1"/>
    </source>
</evidence>
<protein>
    <submittedName>
        <fullName evidence="2">Uncharacterized protein</fullName>
    </submittedName>
</protein>
<feature type="region of interest" description="Disordered" evidence="1">
    <location>
        <begin position="1"/>
        <end position="37"/>
    </location>
</feature>